<dbReference type="KEGG" id="cpip:CJF12_19765"/>
<evidence type="ECO:0000313" key="2">
    <source>
        <dbReference type="EMBL" id="KFF23228.1"/>
    </source>
</evidence>
<feature type="compositionally biased region" description="Low complexity" evidence="1">
    <location>
        <begin position="22"/>
        <end position="35"/>
    </location>
</feature>
<feature type="region of interest" description="Disordered" evidence="1">
    <location>
        <begin position="48"/>
        <end position="82"/>
    </location>
</feature>
<comment type="caution">
    <text evidence="2">The sequence shown here is derived from an EMBL/GenBank/DDBJ whole genome shotgun (WGS) entry which is preliminary data.</text>
</comment>
<dbReference type="Proteomes" id="UP000028709">
    <property type="component" value="Unassembled WGS sequence"/>
</dbReference>
<proteinExistence type="predicted"/>
<keyword evidence="3" id="KW-1185">Reference proteome</keyword>
<accession>A0A086B2R4</accession>
<dbReference type="eggNOG" id="ENOG50312T6">
    <property type="taxonomic scope" value="Bacteria"/>
</dbReference>
<name>A0A086B2R4_9FLAO</name>
<sequence>MKKLSRKNLSQILGSVNTNGDSSSCWSDSQCSSGKSCLLNDDGNPGQCVGGNGGSGGNGGGGPRGGGGSGCGRPQDCEEQPY</sequence>
<feature type="region of interest" description="Disordered" evidence="1">
    <location>
        <begin position="15"/>
        <end position="35"/>
    </location>
</feature>
<organism evidence="2 3">
    <name type="scientific">Chryseobacterium piperi</name>
    <dbReference type="NCBI Taxonomy" id="558152"/>
    <lineage>
        <taxon>Bacteria</taxon>
        <taxon>Pseudomonadati</taxon>
        <taxon>Bacteroidota</taxon>
        <taxon>Flavobacteriia</taxon>
        <taxon>Flavobacteriales</taxon>
        <taxon>Weeksellaceae</taxon>
        <taxon>Chryseobacterium group</taxon>
        <taxon>Chryseobacterium</taxon>
    </lineage>
</organism>
<evidence type="ECO:0000313" key="3">
    <source>
        <dbReference type="Proteomes" id="UP000028709"/>
    </source>
</evidence>
<dbReference type="RefSeq" id="WP_034686169.1">
    <property type="nucleotide sequence ID" value="NZ_CP023049.2"/>
</dbReference>
<feature type="compositionally biased region" description="Gly residues" evidence="1">
    <location>
        <begin position="48"/>
        <end position="71"/>
    </location>
</feature>
<evidence type="ECO:0000256" key="1">
    <source>
        <dbReference type="SAM" id="MobiDB-lite"/>
    </source>
</evidence>
<protein>
    <submittedName>
        <fullName evidence="2">Uncharacterized protein</fullName>
    </submittedName>
</protein>
<dbReference type="EMBL" id="JPRJ01000030">
    <property type="protein sequence ID" value="KFF23228.1"/>
    <property type="molecule type" value="Genomic_DNA"/>
</dbReference>
<reference evidence="2 3" key="1">
    <citation type="submission" date="2014-07" db="EMBL/GenBank/DDBJ databases">
        <title>Genome of Chryseobacterium piperi CTM.</title>
        <authorList>
            <person name="Pipes S.E."/>
            <person name="Stropko S.J."/>
            <person name="Newman J.D."/>
        </authorList>
    </citation>
    <scope>NUCLEOTIDE SEQUENCE [LARGE SCALE GENOMIC DNA]</scope>
    <source>
        <strain evidence="2 3">CTM</strain>
    </source>
</reference>
<gene>
    <name evidence="2" type="ORF">IQ37_14300</name>
</gene>
<dbReference type="AlphaFoldDB" id="A0A086B2R4"/>